<sequence length="133" mass="15878">MLISIKINLPLEEKFNLLIKNRINNSYVNEDGDLINIYSSSEIINKELLEKGIDYKDKAIDDIILELSSKNHPTLRVQNRDYSEELGVLKDYMLELSFYLHDYDYDKMNPILQNVFKNLKQYSDLLRKHRFNF</sequence>
<dbReference type="Proteomes" id="UP000198596">
    <property type="component" value="Unassembled WGS sequence"/>
</dbReference>
<reference evidence="2" key="1">
    <citation type="submission" date="2016-10" db="EMBL/GenBank/DDBJ databases">
        <authorList>
            <person name="Varghese N."/>
            <person name="Submissions S."/>
        </authorList>
    </citation>
    <scope>NUCLEOTIDE SEQUENCE [LARGE SCALE GENOMIC DNA]</scope>
    <source>
        <strain evidence="2">CGMCC 1.9227</strain>
    </source>
</reference>
<dbReference type="RefSeq" id="WP_091204397.1">
    <property type="nucleotide sequence ID" value="NZ_FONQ01000005.1"/>
</dbReference>
<dbReference type="STRING" id="935223.SAMN04488131_105152"/>
<name>A0A1I2EAY4_9FLAO</name>
<organism evidence="1 2">
    <name type="scientific">Flavobacterium xueshanense</name>
    <dbReference type="NCBI Taxonomy" id="935223"/>
    <lineage>
        <taxon>Bacteria</taxon>
        <taxon>Pseudomonadati</taxon>
        <taxon>Bacteroidota</taxon>
        <taxon>Flavobacteriia</taxon>
        <taxon>Flavobacteriales</taxon>
        <taxon>Flavobacteriaceae</taxon>
        <taxon>Flavobacterium</taxon>
    </lineage>
</organism>
<dbReference type="AlphaFoldDB" id="A0A1I2EAY4"/>
<keyword evidence="2" id="KW-1185">Reference proteome</keyword>
<protein>
    <submittedName>
        <fullName evidence="1">Uncharacterized protein</fullName>
    </submittedName>
</protein>
<evidence type="ECO:0000313" key="1">
    <source>
        <dbReference type="EMBL" id="SFE90092.1"/>
    </source>
</evidence>
<evidence type="ECO:0000313" key="2">
    <source>
        <dbReference type="Proteomes" id="UP000198596"/>
    </source>
</evidence>
<proteinExistence type="predicted"/>
<gene>
    <name evidence="1" type="ORF">SAMN04488131_105152</name>
</gene>
<accession>A0A1I2EAY4</accession>
<dbReference type="EMBL" id="FONQ01000005">
    <property type="protein sequence ID" value="SFE90092.1"/>
    <property type="molecule type" value="Genomic_DNA"/>
</dbReference>